<name>A0A068U7N7_COFCA</name>
<dbReference type="OrthoDB" id="1741311at2759"/>
<organism evidence="6 7">
    <name type="scientific">Coffea canephora</name>
    <name type="common">Robusta coffee</name>
    <dbReference type="NCBI Taxonomy" id="49390"/>
    <lineage>
        <taxon>Eukaryota</taxon>
        <taxon>Viridiplantae</taxon>
        <taxon>Streptophyta</taxon>
        <taxon>Embryophyta</taxon>
        <taxon>Tracheophyta</taxon>
        <taxon>Spermatophyta</taxon>
        <taxon>Magnoliopsida</taxon>
        <taxon>eudicotyledons</taxon>
        <taxon>Gunneridae</taxon>
        <taxon>Pentapetalae</taxon>
        <taxon>asterids</taxon>
        <taxon>lamiids</taxon>
        <taxon>Gentianales</taxon>
        <taxon>Rubiaceae</taxon>
        <taxon>Ixoroideae</taxon>
        <taxon>Gardenieae complex</taxon>
        <taxon>Bertiereae - Coffeeae clade</taxon>
        <taxon>Coffeeae</taxon>
        <taxon>Coffea</taxon>
    </lineage>
</organism>
<keyword evidence="4" id="KW-0548">Nucleotidyltransferase</keyword>
<sequence length="156" mass="17550">MIYYCFPIIVDLLGFSCRKCFLGDLMKLLEIAQVPDEHVNEFKLIEKFKIFNPNNLWVNLKAIKRLVQKSALKMDIIPNPKEVDGVKVLQLETATGATIRVRSKIIYFQPPPPISSLIMLLNSVGNFFSRIKSIPSIVELNSLKMSGDGGLDLVSP</sequence>
<evidence type="ECO:0000313" key="6">
    <source>
        <dbReference type="EMBL" id="CDP04570.1"/>
    </source>
</evidence>
<dbReference type="GO" id="GO:0003983">
    <property type="term" value="F:UTP:glucose-1-phosphate uridylyltransferase activity"/>
    <property type="evidence" value="ECO:0007669"/>
    <property type="project" value="UniProtKB-EC"/>
</dbReference>
<dbReference type="STRING" id="49390.A0A068U7N7"/>
<comment type="similarity">
    <text evidence="1">Belongs to the UDPGP type 1 family.</text>
</comment>
<dbReference type="Pfam" id="PF01704">
    <property type="entry name" value="UDPGP"/>
    <property type="match status" value="1"/>
</dbReference>
<evidence type="ECO:0000256" key="5">
    <source>
        <dbReference type="ARBA" id="ARBA00048128"/>
    </source>
</evidence>
<reference evidence="7" key="1">
    <citation type="journal article" date="2014" name="Science">
        <title>The coffee genome provides insight into the convergent evolution of caffeine biosynthesis.</title>
        <authorList>
            <person name="Denoeud F."/>
            <person name="Carretero-Paulet L."/>
            <person name="Dereeper A."/>
            <person name="Droc G."/>
            <person name="Guyot R."/>
            <person name="Pietrella M."/>
            <person name="Zheng C."/>
            <person name="Alberti A."/>
            <person name="Anthony F."/>
            <person name="Aprea G."/>
            <person name="Aury J.M."/>
            <person name="Bento P."/>
            <person name="Bernard M."/>
            <person name="Bocs S."/>
            <person name="Campa C."/>
            <person name="Cenci A."/>
            <person name="Combes M.C."/>
            <person name="Crouzillat D."/>
            <person name="Da Silva C."/>
            <person name="Daddiego L."/>
            <person name="De Bellis F."/>
            <person name="Dussert S."/>
            <person name="Garsmeur O."/>
            <person name="Gayraud T."/>
            <person name="Guignon V."/>
            <person name="Jahn K."/>
            <person name="Jamilloux V."/>
            <person name="Joet T."/>
            <person name="Labadie K."/>
            <person name="Lan T."/>
            <person name="Leclercq J."/>
            <person name="Lepelley M."/>
            <person name="Leroy T."/>
            <person name="Li L.T."/>
            <person name="Librado P."/>
            <person name="Lopez L."/>
            <person name="Munoz A."/>
            <person name="Noel B."/>
            <person name="Pallavicini A."/>
            <person name="Perrotta G."/>
            <person name="Poncet V."/>
            <person name="Pot D."/>
            <person name="Priyono X."/>
            <person name="Rigoreau M."/>
            <person name="Rouard M."/>
            <person name="Rozas J."/>
            <person name="Tranchant-Dubreuil C."/>
            <person name="VanBuren R."/>
            <person name="Zhang Q."/>
            <person name="Andrade A.C."/>
            <person name="Argout X."/>
            <person name="Bertrand B."/>
            <person name="de Kochko A."/>
            <person name="Graziosi G."/>
            <person name="Henry R.J."/>
            <person name="Jayarama X."/>
            <person name="Ming R."/>
            <person name="Nagai C."/>
            <person name="Rounsley S."/>
            <person name="Sankoff D."/>
            <person name="Giuliano G."/>
            <person name="Albert V.A."/>
            <person name="Wincker P."/>
            <person name="Lashermes P."/>
        </authorList>
    </citation>
    <scope>NUCLEOTIDE SEQUENCE [LARGE SCALE GENOMIC DNA]</scope>
    <source>
        <strain evidence="7">cv. DH200-94</strain>
    </source>
</reference>
<dbReference type="InParanoid" id="A0A068U7N7"/>
<dbReference type="PANTHER" id="PTHR43511">
    <property type="match status" value="1"/>
</dbReference>
<dbReference type="EMBL" id="HG739097">
    <property type="protein sequence ID" value="CDP04570.1"/>
    <property type="molecule type" value="Genomic_DNA"/>
</dbReference>
<keyword evidence="3" id="KW-0808">Transferase</keyword>
<dbReference type="InterPro" id="IPR016267">
    <property type="entry name" value="UDPGP_trans"/>
</dbReference>
<accession>A0A068U7N7</accession>
<dbReference type="GO" id="GO:0006011">
    <property type="term" value="P:UDP-alpha-D-glucose metabolic process"/>
    <property type="evidence" value="ECO:0007669"/>
    <property type="project" value="InterPro"/>
</dbReference>
<dbReference type="SUPFAM" id="SSF53448">
    <property type="entry name" value="Nucleotide-diphospho-sugar transferases"/>
    <property type="match status" value="1"/>
</dbReference>
<evidence type="ECO:0000256" key="1">
    <source>
        <dbReference type="ARBA" id="ARBA00010401"/>
    </source>
</evidence>
<dbReference type="Gene3D" id="3.90.550.10">
    <property type="entry name" value="Spore Coat Polysaccharide Biosynthesis Protein SpsA, Chain A"/>
    <property type="match status" value="1"/>
</dbReference>
<dbReference type="InterPro" id="IPR002618">
    <property type="entry name" value="UDPGP_fam"/>
</dbReference>
<dbReference type="InterPro" id="IPR029044">
    <property type="entry name" value="Nucleotide-diphossugar_trans"/>
</dbReference>
<evidence type="ECO:0000256" key="2">
    <source>
        <dbReference type="ARBA" id="ARBA00012415"/>
    </source>
</evidence>
<dbReference type="Proteomes" id="UP000295252">
    <property type="component" value="Chromosome IX"/>
</dbReference>
<dbReference type="AlphaFoldDB" id="A0A068U7N7"/>
<evidence type="ECO:0000256" key="3">
    <source>
        <dbReference type="ARBA" id="ARBA00022679"/>
    </source>
</evidence>
<proteinExistence type="inferred from homology"/>
<protein>
    <recommendedName>
        <fullName evidence="2">UTP--glucose-1-phosphate uridylyltransferase</fullName>
        <ecNumber evidence="2">2.7.7.9</ecNumber>
    </recommendedName>
</protein>
<dbReference type="Gramene" id="CDP04570">
    <property type="protein sequence ID" value="CDP04570"/>
    <property type="gene ID" value="GSCOC_T00018528001"/>
</dbReference>
<comment type="catalytic activity">
    <reaction evidence="5">
        <text>alpha-D-glucose 1-phosphate + UTP + H(+) = UDP-alpha-D-glucose + diphosphate</text>
        <dbReference type="Rhea" id="RHEA:19889"/>
        <dbReference type="ChEBI" id="CHEBI:15378"/>
        <dbReference type="ChEBI" id="CHEBI:33019"/>
        <dbReference type="ChEBI" id="CHEBI:46398"/>
        <dbReference type="ChEBI" id="CHEBI:58601"/>
        <dbReference type="ChEBI" id="CHEBI:58885"/>
        <dbReference type="EC" id="2.7.7.9"/>
    </reaction>
</comment>
<dbReference type="EC" id="2.7.7.9" evidence="2"/>
<gene>
    <name evidence="6" type="ORF">GSCOC_T00018528001</name>
</gene>
<keyword evidence="7" id="KW-1185">Reference proteome</keyword>
<dbReference type="PhylomeDB" id="A0A068U7N7"/>
<evidence type="ECO:0000313" key="7">
    <source>
        <dbReference type="Proteomes" id="UP000295252"/>
    </source>
</evidence>
<evidence type="ECO:0000256" key="4">
    <source>
        <dbReference type="ARBA" id="ARBA00022695"/>
    </source>
</evidence>